<dbReference type="EMBL" id="JAXQNO010000008">
    <property type="protein sequence ID" value="KAK4793390.1"/>
    <property type="molecule type" value="Genomic_DNA"/>
</dbReference>
<accession>A0AAN7MBC2</accession>
<proteinExistence type="predicted"/>
<protein>
    <submittedName>
        <fullName evidence="3">Uncharacterized protein</fullName>
    </submittedName>
</protein>
<evidence type="ECO:0000256" key="2">
    <source>
        <dbReference type="SAM" id="SignalP"/>
    </source>
</evidence>
<feature type="region of interest" description="Disordered" evidence="1">
    <location>
        <begin position="579"/>
        <end position="599"/>
    </location>
</feature>
<evidence type="ECO:0000313" key="4">
    <source>
        <dbReference type="Proteomes" id="UP001346149"/>
    </source>
</evidence>
<dbReference type="Proteomes" id="UP001346149">
    <property type="component" value="Unassembled WGS sequence"/>
</dbReference>
<gene>
    <name evidence="3" type="ORF">SAY86_023825</name>
</gene>
<evidence type="ECO:0000313" key="3">
    <source>
        <dbReference type="EMBL" id="KAK4793390.1"/>
    </source>
</evidence>
<feature type="region of interest" description="Disordered" evidence="1">
    <location>
        <begin position="253"/>
        <end position="333"/>
    </location>
</feature>
<dbReference type="PANTHER" id="PTHR31115:SF4">
    <property type="entry name" value="SPECTRIN BETA CHAIN, BRAIN"/>
    <property type="match status" value="1"/>
</dbReference>
<feature type="region of interest" description="Disordered" evidence="1">
    <location>
        <begin position="84"/>
        <end position="105"/>
    </location>
</feature>
<feature type="region of interest" description="Disordered" evidence="1">
    <location>
        <begin position="160"/>
        <end position="182"/>
    </location>
</feature>
<sequence length="1209" mass="133071">MRIPLLRNFCYLSHFCLCQWCSCKYRCIMLGNGKNCSKGSTILPSETPYLPLHLDPITLGNQKSSRTGELRRVLRISLGNTSEGRAFGGDQNGSASSGASEELKHFKESVQDSSKKACDRAKMFGQSISKLDRIADNLSSKKRQRSDVLSSERCAINSEKMGNQLHGSTRDPLSQRMEQKPKSAGLVKRFRTAVADGQADSKLTVVPRQPAVKDKREEKFPVGNAVPNRIEAKICGVPTGGDGWEKKIKRKRSVSAVGSRVMNSNVNSKQVLNSESAAGTKQGSSSGPDFRSKSSSGFGMNKLNCRYESSTPNASTLVRSDQEAASSPKNHMDMLGQRVLLKGNKSNNREDELNSASPSLLIRGKISRAPRTGPITVLDSSTTFEPSHGGSGDLGQPSNVNKIIAADVGTEKIHSASHPMTKWGGQRTHKKSRLRRAYLLSPVTNHSEIQSSPQGISRTELGFRSPLISNEASLPASNVNKLKSKKELEKVPSPADASESEESGAFHNGQKGKAVDGCGVVLTTSHDIRGSSLPTKHKIPNCETDEGVRKQGRSGRGLLTRPVGQLAREKPDDLILKPPQNVRLGTDRNKSKSGRPAMKKLKDRKGLLRVGSVLESGSPEFMGELDDHETLVAAANYTRNALNQACSNRFWKKMESLFASLSNDDVSFLKKQLSLAEELDEGLSLIFGIDCETLEVPKYKDDSDKKQGNALVQAPVKSGPLCDKFDTRGLRKIPSMFERLVSALIDDENEEAYLQIEGKNLSPHVSDDSHCGSCNQMDIDSKDRERIESEVESAIEQNQKLCLLDRLSCNKGGTSSTLRNSGMSTSGYSNEQSFGDDDYSHVEMSLVSEICSSDIVKLQQNELYISGFPFPDEQYHLRDINDRIILELRSIDLCPETLPDLAEEGLISDSIIELKEKLYEKVNRIRKRLERLDKATVCVREIDRRKVEEMAMNKTVEMAYKRRMACRGINPTKTSVRRVPNQIASAFTKRTLARYKKFEETGISSFREPALQDILFAHPAGKSDAKFVDCVGSGTASNTLNEAFKYQADAKKSGANSSTPRPLDSGCENMANPSSKQNYDKLVSLKVTSAFDIKSTAISEHQTKSKTKQRLKRCNRSCGNFNSPSFTPHPTSGNSIQPLRVAAATSVLLHPEKEKQEGEAIDLDKLALDEHNEQDLGSLLNFDVDGLQDCFTAGLEEPPWDDFSSVMIL</sequence>
<feature type="chain" id="PRO_5043030079" evidence="2">
    <location>
        <begin position="19"/>
        <end position="1209"/>
    </location>
</feature>
<name>A0AAN7MBC2_TRANT</name>
<feature type="signal peptide" evidence="2">
    <location>
        <begin position="1"/>
        <end position="18"/>
    </location>
</feature>
<comment type="caution">
    <text evidence="3">The sequence shown here is derived from an EMBL/GenBank/DDBJ whole genome shotgun (WGS) entry which is preliminary data.</text>
</comment>
<keyword evidence="2" id="KW-0732">Signal</keyword>
<dbReference type="AlphaFoldDB" id="A0AAN7MBC2"/>
<keyword evidence="4" id="KW-1185">Reference proteome</keyword>
<reference evidence="3 4" key="1">
    <citation type="journal article" date="2023" name="Hortic Res">
        <title>Pangenome of water caltrop reveals structural variations and asymmetric subgenome divergence after allopolyploidization.</title>
        <authorList>
            <person name="Zhang X."/>
            <person name="Chen Y."/>
            <person name="Wang L."/>
            <person name="Yuan Y."/>
            <person name="Fang M."/>
            <person name="Shi L."/>
            <person name="Lu R."/>
            <person name="Comes H.P."/>
            <person name="Ma Y."/>
            <person name="Chen Y."/>
            <person name="Huang G."/>
            <person name="Zhou Y."/>
            <person name="Zheng Z."/>
            <person name="Qiu Y."/>
        </authorList>
    </citation>
    <scope>NUCLEOTIDE SEQUENCE [LARGE SCALE GENOMIC DNA]</scope>
    <source>
        <strain evidence="3">F231</strain>
    </source>
</reference>
<feature type="region of interest" description="Disordered" evidence="1">
    <location>
        <begin position="1049"/>
        <end position="1075"/>
    </location>
</feature>
<feature type="region of interest" description="Disordered" evidence="1">
    <location>
        <begin position="529"/>
        <end position="559"/>
    </location>
</feature>
<organism evidence="3 4">
    <name type="scientific">Trapa natans</name>
    <name type="common">Water chestnut</name>
    <dbReference type="NCBI Taxonomy" id="22666"/>
    <lineage>
        <taxon>Eukaryota</taxon>
        <taxon>Viridiplantae</taxon>
        <taxon>Streptophyta</taxon>
        <taxon>Embryophyta</taxon>
        <taxon>Tracheophyta</taxon>
        <taxon>Spermatophyta</taxon>
        <taxon>Magnoliopsida</taxon>
        <taxon>eudicotyledons</taxon>
        <taxon>Gunneridae</taxon>
        <taxon>Pentapetalae</taxon>
        <taxon>rosids</taxon>
        <taxon>malvids</taxon>
        <taxon>Myrtales</taxon>
        <taxon>Lythraceae</taxon>
        <taxon>Trapa</taxon>
    </lineage>
</organism>
<dbReference type="PANTHER" id="PTHR31115">
    <property type="entry name" value="OS05G0107300 PROTEIN"/>
    <property type="match status" value="1"/>
</dbReference>
<evidence type="ECO:0000256" key="1">
    <source>
        <dbReference type="SAM" id="MobiDB-lite"/>
    </source>
</evidence>
<feature type="compositionally biased region" description="Polar residues" evidence="1">
    <location>
        <begin position="261"/>
        <end position="298"/>
    </location>
</feature>
<feature type="compositionally biased region" description="Polar residues" evidence="1">
    <location>
        <begin position="307"/>
        <end position="329"/>
    </location>
</feature>
<feature type="region of interest" description="Disordered" evidence="1">
    <location>
        <begin position="485"/>
        <end position="514"/>
    </location>
</feature>